<dbReference type="AlphaFoldDB" id="A0A844B054"/>
<dbReference type="Proteomes" id="UP000487350">
    <property type="component" value="Unassembled WGS sequence"/>
</dbReference>
<comment type="caution">
    <text evidence="2">The sequence shown here is derived from an EMBL/GenBank/DDBJ whole genome shotgun (WGS) entry which is preliminary data.</text>
</comment>
<organism evidence="2 3">
    <name type="scientific">Caenimonas koreensis DSM 17982</name>
    <dbReference type="NCBI Taxonomy" id="1121255"/>
    <lineage>
        <taxon>Bacteria</taxon>
        <taxon>Pseudomonadati</taxon>
        <taxon>Pseudomonadota</taxon>
        <taxon>Betaproteobacteria</taxon>
        <taxon>Burkholderiales</taxon>
        <taxon>Comamonadaceae</taxon>
        <taxon>Caenimonas</taxon>
    </lineage>
</organism>
<evidence type="ECO:0000313" key="3">
    <source>
        <dbReference type="Proteomes" id="UP000487350"/>
    </source>
</evidence>
<dbReference type="InterPro" id="IPR036928">
    <property type="entry name" value="AS_sf"/>
</dbReference>
<dbReference type="OrthoDB" id="8641877at2"/>
<dbReference type="Gene3D" id="3.90.1300.10">
    <property type="entry name" value="Amidase signature (AS) domain"/>
    <property type="match status" value="1"/>
</dbReference>
<accession>A0A844B054</accession>
<reference evidence="2 3" key="1">
    <citation type="submission" date="2019-11" db="EMBL/GenBank/DDBJ databases">
        <title>Caenimonas koreensis gen. nov., sp. nov., isolated from activated sludge.</title>
        <authorList>
            <person name="Seung H.R."/>
        </authorList>
    </citation>
    <scope>NUCLEOTIDE SEQUENCE [LARGE SCALE GENOMIC DNA]</scope>
    <source>
        <strain evidence="2 3">EMB320</strain>
    </source>
</reference>
<dbReference type="PANTHER" id="PTHR11895:SF151">
    <property type="entry name" value="GLUTAMYL-TRNA(GLN) AMIDOTRANSFERASE SUBUNIT A"/>
    <property type="match status" value="1"/>
</dbReference>
<keyword evidence="3" id="KW-1185">Reference proteome</keyword>
<name>A0A844B054_9BURK</name>
<feature type="domain" description="Amidase" evidence="1">
    <location>
        <begin position="11"/>
        <end position="391"/>
    </location>
</feature>
<gene>
    <name evidence="2" type="ORF">GHT07_04345</name>
</gene>
<dbReference type="GO" id="GO:0003824">
    <property type="term" value="F:catalytic activity"/>
    <property type="evidence" value="ECO:0007669"/>
    <property type="project" value="InterPro"/>
</dbReference>
<sequence length="404" mass="41482">MANDQRLIAQLAAIRAAEPELKAFACVAGDAPAAAAAALADGPLAGRLIGIKDIFDTADLPTQYGTPIYAGHQSASDAAIVAVIRAAGGVIAGKTVTTEFAFLHPAATRNPVAPGCTPGGSSAGSAAAVAAGLIDFAVGSQTGGSTVRPASYCGIAGFKPTFGLLPTPGMKCFSWSLDTVGLFAETVEDVSEFAQVASGGRIPPPEQRPANHWRVGIPSNYPWGELSASASMAMERGVEALRAAGVQVVECEMPAWVGSAFVAHDAIQAWEAARSLKFEMAHHEAQLSPLLRDYLAACLRVTDGDYAAAQFAAQQARDGCRLWIDGIDVLLTPGAPDEPPEGYASTGASTFNRAFTLLGTPALNVPGAVGVNGRPMGVQVIAPPSEDAVCLGFGALMQDLLLRV</sequence>
<dbReference type="EMBL" id="WJBU01000004">
    <property type="protein sequence ID" value="MRD46493.1"/>
    <property type="molecule type" value="Genomic_DNA"/>
</dbReference>
<evidence type="ECO:0000313" key="2">
    <source>
        <dbReference type="EMBL" id="MRD46493.1"/>
    </source>
</evidence>
<dbReference type="InterPro" id="IPR000120">
    <property type="entry name" value="Amidase"/>
</dbReference>
<dbReference type="Pfam" id="PF01425">
    <property type="entry name" value="Amidase"/>
    <property type="match status" value="1"/>
</dbReference>
<evidence type="ECO:0000259" key="1">
    <source>
        <dbReference type="Pfam" id="PF01425"/>
    </source>
</evidence>
<dbReference type="PANTHER" id="PTHR11895">
    <property type="entry name" value="TRANSAMIDASE"/>
    <property type="match status" value="1"/>
</dbReference>
<protein>
    <submittedName>
        <fullName evidence="2">Amidase</fullName>
    </submittedName>
</protein>
<dbReference type="SUPFAM" id="SSF75304">
    <property type="entry name" value="Amidase signature (AS) enzymes"/>
    <property type="match status" value="1"/>
</dbReference>
<dbReference type="InterPro" id="IPR023631">
    <property type="entry name" value="Amidase_dom"/>
</dbReference>
<proteinExistence type="predicted"/>
<dbReference type="RefSeq" id="WP_153583847.1">
    <property type="nucleotide sequence ID" value="NZ_WJBU01000004.1"/>
</dbReference>